<evidence type="ECO:0000256" key="1">
    <source>
        <dbReference type="SAM" id="Phobius"/>
    </source>
</evidence>
<protein>
    <submittedName>
        <fullName evidence="2">Uncharacterized protein</fullName>
    </submittedName>
</protein>
<keyword evidence="1" id="KW-1133">Transmembrane helix</keyword>
<dbReference type="Proteomes" id="UP000183410">
    <property type="component" value="Unassembled WGS sequence"/>
</dbReference>
<keyword evidence="1" id="KW-0472">Membrane</keyword>
<accession>A0A1I1ZYY5</accession>
<organism evidence="2 3">
    <name type="scientific">Paenibacillus algorifonticola</name>
    <dbReference type="NCBI Taxonomy" id="684063"/>
    <lineage>
        <taxon>Bacteria</taxon>
        <taxon>Bacillati</taxon>
        <taxon>Bacillota</taxon>
        <taxon>Bacilli</taxon>
        <taxon>Bacillales</taxon>
        <taxon>Paenibacillaceae</taxon>
        <taxon>Paenibacillus</taxon>
    </lineage>
</organism>
<keyword evidence="3" id="KW-1185">Reference proteome</keyword>
<sequence length="46" mass="4767">MSSPKRKPPTVKAKAPEEVNKKALVWIGAAIGVVIVAVTVLLLVSG</sequence>
<evidence type="ECO:0000313" key="3">
    <source>
        <dbReference type="Proteomes" id="UP000183410"/>
    </source>
</evidence>
<gene>
    <name evidence="2" type="ORF">SAMN04487969_102176</name>
</gene>
<proteinExistence type="predicted"/>
<feature type="transmembrane region" description="Helical" evidence="1">
    <location>
        <begin position="23"/>
        <end position="44"/>
    </location>
</feature>
<dbReference type="EMBL" id="FONN01000002">
    <property type="protein sequence ID" value="SFE36826.1"/>
    <property type="molecule type" value="Genomic_DNA"/>
</dbReference>
<name>A0A1I1ZYY5_9BACL</name>
<evidence type="ECO:0000313" key="2">
    <source>
        <dbReference type="EMBL" id="SFE36826.1"/>
    </source>
</evidence>
<reference evidence="3" key="1">
    <citation type="submission" date="2016-10" db="EMBL/GenBank/DDBJ databases">
        <authorList>
            <person name="Varghese N."/>
            <person name="Submissions S."/>
        </authorList>
    </citation>
    <scope>NUCLEOTIDE SEQUENCE [LARGE SCALE GENOMIC DNA]</scope>
    <source>
        <strain evidence="3">CGMCC 1.10223</strain>
    </source>
</reference>
<dbReference type="RefSeq" id="WP_177217906.1">
    <property type="nucleotide sequence ID" value="NZ_FONN01000002.1"/>
</dbReference>
<dbReference type="AlphaFoldDB" id="A0A1I1ZYY5"/>
<keyword evidence="1" id="KW-0812">Transmembrane</keyword>